<sequence>MALVQRTGCWLNVRRSCEFSSCSRLASLVLCSRARQHHPHHSDFIACRSVHTESAPASENSKATASSSKHLISSRQIELTFAELQLKPIQEQVGGCRIRQHVNPLKASLMAPVKSPKWDEIFSDCSRPLTVDIGCGSGRFLLVLAKRNSSENFLGIDIRAQLVDRAKLWAEELELSNAHFMTTNATVNLNSLLSTYPGPLTYVTILCPDPHFKQRHHKRRVVQKQLVDTVLEHLAPRGKLFVQSDVKEVAVDMRRQFDEHLGVRLVHCGSFPRDSAGWVLENPLGLPSEREVHVLTQGGMVYRSLYERI</sequence>
<gene>
    <name evidence="7" type="ORF">R1flu_007349</name>
</gene>
<dbReference type="NCBIfam" id="TIGR00091">
    <property type="entry name" value="tRNA (guanosine(46)-N7)-methyltransferase TrmB"/>
    <property type="match status" value="1"/>
</dbReference>
<dbReference type="GO" id="GO:0008176">
    <property type="term" value="F:tRNA (guanine(46)-N7)-methyltransferase activity"/>
    <property type="evidence" value="ECO:0007669"/>
    <property type="project" value="UniProtKB-EC"/>
</dbReference>
<keyword evidence="3" id="KW-0489">Methyltransferase</keyword>
<evidence type="ECO:0000256" key="5">
    <source>
        <dbReference type="ARBA" id="ARBA00022691"/>
    </source>
</evidence>
<accession>A0ABD1YYM1</accession>
<dbReference type="PANTHER" id="PTHR23417">
    <property type="entry name" value="3-DEOXY-D-MANNO-OCTULOSONIC-ACID TRANSFERASE/TRNA GUANINE-N 7 - -METHYLTRANSFERASE"/>
    <property type="match status" value="1"/>
</dbReference>
<keyword evidence="8" id="KW-1185">Reference proteome</keyword>
<dbReference type="SUPFAM" id="SSF53335">
    <property type="entry name" value="S-adenosyl-L-methionine-dependent methyltransferases"/>
    <property type="match status" value="1"/>
</dbReference>
<dbReference type="InterPro" id="IPR029063">
    <property type="entry name" value="SAM-dependent_MTases_sf"/>
</dbReference>
<comment type="catalytic activity">
    <reaction evidence="1">
        <text>guanosine(46) in tRNA + S-adenosyl-L-methionine = N(7)-methylguanosine(46) in tRNA + S-adenosyl-L-homocysteine</text>
        <dbReference type="Rhea" id="RHEA:42708"/>
        <dbReference type="Rhea" id="RHEA-COMP:10188"/>
        <dbReference type="Rhea" id="RHEA-COMP:10189"/>
        <dbReference type="ChEBI" id="CHEBI:57856"/>
        <dbReference type="ChEBI" id="CHEBI:59789"/>
        <dbReference type="ChEBI" id="CHEBI:74269"/>
        <dbReference type="ChEBI" id="CHEBI:74480"/>
        <dbReference type="EC" id="2.1.1.33"/>
    </reaction>
</comment>
<reference evidence="7 8" key="1">
    <citation type="submission" date="2024-09" db="EMBL/GenBank/DDBJ databases">
        <title>Chromosome-scale assembly of Riccia fluitans.</title>
        <authorList>
            <person name="Paukszto L."/>
            <person name="Sawicki J."/>
            <person name="Karawczyk K."/>
            <person name="Piernik-Szablinska J."/>
            <person name="Szczecinska M."/>
            <person name="Mazdziarz M."/>
        </authorList>
    </citation>
    <scope>NUCLEOTIDE SEQUENCE [LARGE SCALE GENOMIC DNA]</scope>
    <source>
        <strain evidence="7">Rf_01</strain>
        <tissue evidence="7">Aerial parts of the thallus</tissue>
    </source>
</reference>
<protein>
    <recommendedName>
        <fullName evidence="2">tRNA (guanine(46)-N(7))-methyltransferase</fullName>
        <ecNumber evidence="2">2.1.1.33</ecNumber>
    </recommendedName>
</protein>
<name>A0ABD1YYM1_9MARC</name>
<evidence type="ECO:0000256" key="3">
    <source>
        <dbReference type="ARBA" id="ARBA00022603"/>
    </source>
</evidence>
<dbReference type="FunFam" id="3.40.50.150:FF:000230">
    <property type="entry name" value="tRNA (Guanine-N(7)-)-methyltransferase"/>
    <property type="match status" value="1"/>
</dbReference>
<comment type="caution">
    <text evidence="7">The sequence shown here is derived from an EMBL/GenBank/DDBJ whole genome shotgun (WGS) entry which is preliminary data.</text>
</comment>
<dbReference type="PROSITE" id="PS51625">
    <property type="entry name" value="SAM_MT_TRMB"/>
    <property type="match status" value="1"/>
</dbReference>
<dbReference type="AlphaFoldDB" id="A0ABD1YYM1"/>
<dbReference type="Pfam" id="PF02390">
    <property type="entry name" value="Methyltransf_4"/>
    <property type="match status" value="1"/>
</dbReference>
<dbReference type="PANTHER" id="PTHR23417:SF21">
    <property type="entry name" value="TRNA (GUANINE-N(7)-)-METHYLTRANSFERASE"/>
    <property type="match status" value="1"/>
</dbReference>
<evidence type="ECO:0000256" key="2">
    <source>
        <dbReference type="ARBA" id="ARBA00011977"/>
    </source>
</evidence>
<keyword evidence="6" id="KW-0819">tRNA processing</keyword>
<dbReference type="Proteomes" id="UP001605036">
    <property type="component" value="Unassembled WGS sequence"/>
</dbReference>
<evidence type="ECO:0000256" key="4">
    <source>
        <dbReference type="ARBA" id="ARBA00022679"/>
    </source>
</evidence>
<keyword evidence="4" id="KW-0808">Transferase</keyword>
<dbReference type="InterPro" id="IPR003358">
    <property type="entry name" value="tRNA_(Gua-N-7)_MeTrfase_Trmb"/>
</dbReference>
<organism evidence="7 8">
    <name type="scientific">Riccia fluitans</name>
    <dbReference type="NCBI Taxonomy" id="41844"/>
    <lineage>
        <taxon>Eukaryota</taxon>
        <taxon>Viridiplantae</taxon>
        <taxon>Streptophyta</taxon>
        <taxon>Embryophyta</taxon>
        <taxon>Marchantiophyta</taxon>
        <taxon>Marchantiopsida</taxon>
        <taxon>Marchantiidae</taxon>
        <taxon>Marchantiales</taxon>
        <taxon>Ricciaceae</taxon>
        <taxon>Riccia</taxon>
    </lineage>
</organism>
<keyword evidence="5" id="KW-0949">S-adenosyl-L-methionine</keyword>
<evidence type="ECO:0000256" key="1">
    <source>
        <dbReference type="ARBA" id="ARBA00000142"/>
    </source>
</evidence>
<evidence type="ECO:0000256" key="6">
    <source>
        <dbReference type="ARBA" id="ARBA00022694"/>
    </source>
</evidence>
<dbReference type="CDD" id="cd02440">
    <property type="entry name" value="AdoMet_MTases"/>
    <property type="match status" value="1"/>
</dbReference>
<proteinExistence type="predicted"/>
<evidence type="ECO:0000313" key="7">
    <source>
        <dbReference type="EMBL" id="KAL2635870.1"/>
    </source>
</evidence>
<dbReference type="EMBL" id="JBHFFA010000003">
    <property type="protein sequence ID" value="KAL2635870.1"/>
    <property type="molecule type" value="Genomic_DNA"/>
</dbReference>
<evidence type="ECO:0000313" key="8">
    <source>
        <dbReference type="Proteomes" id="UP001605036"/>
    </source>
</evidence>
<dbReference type="EC" id="2.1.1.33" evidence="2"/>
<dbReference type="Gene3D" id="3.40.50.150">
    <property type="entry name" value="Vaccinia Virus protein VP39"/>
    <property type="match status" value="1"/>
</dbReference>